<comment type="caution">
    <text evidence="2">The sequence shown here is derived from an EMBL/GenBank/DDBJ whole genome shotgun (WGS) entry which is preliminary data.</text>
</comment>
<keyword evidence="1" id="KW-0732">Signal</keyword>
<feature type="signal peptide" evidence="1">
    <location>
        <begin position="1"/>
        <end position="21"/>
    </location>
</feature>
<evidence type="ECO:0000313" key="3">
    <source>
        <dbReference type="Proteomes" id="UP000240429"/>
    </source>
</evidence>
<proteinExistence type="predicted"/>
<feature type="chain" id="PRO_5038698924" description="Secreted protein" evidence="1">
    <location>
        <begin position="22"/>
        <end position="99"/>
    </location>
</feature>
<accession>A0A2P8QGE8</accession>
<dbReference type="AlphaFoldDB" id="A0A2P8QGE8"/>
<evidence type="ECO:0008006" key="4">
    <source>
        <dbReference type="Google" id="ProtNLM"/>
    </source>
</evidence>
<protein>
    <recommendedName>
        <fullName evidence="4">Secreted protein</fullName>
    </recommendedName>
</protein>
<evidence type="ECO:0000256" key="1">
    <source>
        <dbReference type="SAM" id="SignalP"/>
    </source>
</evidence>
<gene>
    <name evidence="2" type="ORF">C6Y14_04545</name>
</gene>
<dbReference type="EMBL" id="PYBJ01000001">
    <property type="protein sequence ID" value="PSM45324.1"/>
    <property type="molecule type" value="Genomic_DNA"/>
</dbReference>
<keyword evidence="3" id="KW-1185">Reference proteome</keyword>
<evidence type="ECO:0000313" key="2">
    <source>
        <dbReference type="EMBL" id="PSM45324.1"/>
    </source>
</evidence>
<dbReference type="RefSeq" id="WP_107015080.1">
    <property type="nucleotide sequence ID" value="NZ_KZ679038.1"/>
</dbReference>
<organism evidence="2 3">
    <name type="scientific">Streptomyces dioscori</name>
    <dbReference type="NCBI Taxonomy" id="2109333"/>
    <lineage>
        <taxon>Bacteria</taxon>
        <taxon>Bacillati</taxon>
        <taxon>Actinomycetota</taxon>
        <taxon>Actinomycetes</taxon>
        <taxon>Kitasatosporales</taxon>
        <taxon>Streptomycetaceae</taxon>
        <taxon>Streptomyces</taxon>
        <taxon>Streptomyces aurantiacus group</taxon>
    </lineage>
</organism>
<reference evidence="2 3" key="1">
    <citation type="submission" date="2018-03" db="EMBL/GenBank/DDBJ databases">
        <title>Streptomyces dioscori sp. nov., a novel endophytic actinobacterium isolated from bulbil of Dioscorea bulbifera L.</title>
        <authorList>
            <person name="Zhikuan W."/>
        </authorList>
    </citation>
    <scope>NUCLEOTIDE SEQUENCE [LARGE SCALE GENOMIC DNA]</scope>
    <source>
        <strain evidence="2 3">A217</strain>
    </source>
</reference>
<dbReference type="Proteomes" id="UP000240429">
    <property type="component" value="Unassembled WGS sequence"/>
</dbReference>
<sequence length="99" mass="10378">MISTRRIVAAVGLAISVTGLAVPSAGAATVPETGKLDPIAELDQIAVSDLPVEHRNKIPKISDGIQSLNQLNGLYQLEQLHQVTDLAAPVTGLLPAIEY</sequence>
<dbReference type="OrthoDB" id="4303023at2"/>
<name>A0A2P8QGE8_9ACTN</name>